<dbReference type="InterPro" id="IPR019734">
    <property type="entry name" value="TPR_rpt"/>
</dbReference>
<dbReference type="EMBL" id="JALJOU010000035">
    <property type="protein sequence ID" value="KAK9833531.1"/>
    <property type="molecule type" value="Genomic_DNA"/>
</dbReference>
<organism evidence="5 6">
    <name type="scientific">Elliptochloris bilobata</name>
    <dbReference type="NCBI Taxonomy" id="381761"/>
    <lineage>
        <taxon>Eukaryota</taxon>
        <taxon>Viridiplantae</taxon>
        <taxon>Chlorophyta</taxon>
        <taxon>core chlorophytes</taxon>
        <taxon>Trebouxiophyceae</taxon>
        <taxon>Trebouxiophyceae incertae sedis</taxon>
        <taxon>Elliptochloris clade</taxon>
        <taxon>Elliptochloris</taxon>
    </lineage>
</organism>
<evidence type="ECO:0000256" key="3">
    <source>
        <dbReference type="ARBA" id="ARBA00023602"/>
    </source>
</evidence>
<dbReference type="Proteomes" id="UP001445335">
    <property type="component" value="Unassembled WGS sequence"/>
</dbReference>
<dbReference type="SUPFAM" id="SSF48452">
    <property type="entry name" value="TPR-like"/>
    <property type="match status" value="1"/>
</dbReference>
<dbReference type="GO" id="GO:0005829">
    <property type="term" value="C:cytosol"/>
    <property type="evidence" value="ECO:0007669"/>
    <property type="project" value="TreeGrafter"/>
</dbReference>
<dbReference type="PANTHER" id="PTHR46035:SF1">
    <property type="entry name" value="TETRATRICOPEPTIDE REPEAT PROTEIN 4"/>
    <property type="match status" value="1"/>
</dbReference>
<proteinExistence type="inferred from homology"/>
<dbReference type="Pfam" id="PF18972">
    <property type="entry name" value="Wheel"/>
    <property type="match status" value="1"/>
</dbReference>
<dbReference type="PANTHER" id="PTHR46035">
    <property type="entry name" value="TETRATRICOPEPTIDE REPEAT PROTEIN 4"/>
    <property type="match status" value="1"/>
</dbReference>
<comment type="similarity">
    <text evidence="3">Belongs to the TTC4 family.</text>
</comment>
<sequence length="387" mass="41599">MVTNAATNSAAAPLRNDDLPAAFWDAYPDNPDNPDLQAINALLEEATPEERAETYKNQGNDVLKRGTQLKKKFYLREASGLYTRGLDMRCRDAALVSALFANRAQAQLLLGNQRSALDDALAALRADDRNVKAHYRAARAATALGDFECAAAACDSGLALDPDSPDFRSLRDSAAKQAAARKVSSVTVDVAAEQRAAAEAAAARAPARHLAQVILNRGWRVGLPQLSVGTCKPILDADGQVHWPLMFVYPESMQTDVVEDAAESDTLADHLDAMFAPDAPPLQWDAAGEYTRARLELYYLAHAAAPLGLDELTEALHGCWPAGAADGGPQRYGPRAARWVRVREAATLCEVLAAPDFVAPGLPVFFVVAGGTAYRDRFFASEEFGFG</sequence>
<dbReference type="GO" id="GO:0005634">
    <property type="term" value="C:nucleus"/>
    <property type="evidence" value="ECO:0007669"/>
    <property type="project" value="TreeGrafter"/>
</dbReference>
<keyword evidence="2" id="KW-0802">TPR repeat</keyword>
<comment type="caution">
    <text evidence="5">The sequence shown here is derived from an EMBL/GenBank/DDBJ whole genome shotgun (WGS) entry which is preliminary data.</text>
</comment>
<feature type="domain" description="Cns1/TTC4 wheel" evidence="4">
    <location>
        <begin position="236"/>
        <end position="300"/>
    </location>
</feature>
<reference evidence="5 6" key="1">
    <citation type="journal article" date="2024" name="Nat. Commun.">
        <title>Phylogenomics reveals the evolutionary origins of lichenization in chlorophyte algae.</title>
        <authorList>
            <person name="Puginier C."/>
            <person name="Libourel C."/>
            <person name="Otte J."/>
            <person name="Skaloud P."/>
            <person name="Haon M."/>
            <person name="Grisel S."/>
            <person name="Petersen M."/>
            <person name="Berrin J.G."/>
            <person name="Delaux P.M."/>
            <person name="Dal Grande F."/>
            <person name="Keller J."/>
        </authorList>
    </citation>
    <scope>NUCLEOTIDE SEQUENCE [LARGE SCALE GENOMIC DNA]</scope>
    <source>
        <strain evidence="5 6">SAG 245.80</strain>
    </source>
</reference>
<keyword evidence="6" id="KW-1185">Reference proteome</keyword>
<evidence type="ECO:0000313" key="5">
    <source>
        <dbReference type="EMBL" id="KAK9833531.1"/>
    </source>
</evidence>
<gene>
    <name evidence="5" type="ORF">WJX81_002203</name>
</gene>
<keyword evidence="1" id="KW-0677">Repeat</keyword>
<dbReference type="InterPro" id="IPR044059">
    <property type="entry name" value="Csn1/TTC4_wheel"/>
</dbReference>
<evidence type="ECO:0000259" key="4">
    <source>
        <dbReference type="Pfam" id="PF18972"/>
    </source>
</evidence>
<dbReference type="GO" id="GO:0030544">
    <property type="term" value="F:Hsp70 protein binding"/>
    <property type="evidence" value="ECO:0007669"/>
    <property type="project" value="TreeGrafter"/>
</dbReference>
<evidence type="ECO:0000313" key="6">
    <source>
        <dbReference type="Proteomes" id="UP001445335"/>
    </source>
</evidence>
<dbReference type="AlphaFoldDB" id="A0AAW1RJK2"/>
<accession>A0AAW1RJK2</accession>
<dbReference type="GO" id="GO:0006457">
    <property type="term" value="P:protein folding"/>
    <property type="evidence" value="ECO:0007669"/>
    <property type="project" value="TreeGrafter"/>
</dbReference>
<dbReference type="CDD" id="cd21377">
    <property type="entry name" value="CTWD_Cns1-like"/>
    <property type="match status" value="1"/>
</dbReference>
<protein>
    <recommendedName>
        <fullName evidence="4">Cns1/TTC4 wheel domain-containing protein</fullName>
    </recommendedName>
</protein>
<evidence type="ECO:0000256" key="1">
    <source>
        <dbReference type="ARBA" id="ARBA00022737"/>
    </source>
</evidence>
<dbReference type="SMART" id="SM00028">
    <property type="entry name" value="TPR"/>
    <property type="match status" value="2"/>
</dbReference>
<dbReference type="GO" id="GO:0051879">
    <property type="term" value="F:Hsp90 protein binding"/>
    <property type="evidence" value="ECO:0007669"/>
    <property type="project" value="InterPro"/>
</dbReference>
<dbReference type="Gene3D" id="1.25.40.10">
    <property type="entry name" value="Tetratricopeptide repeat domain"/>
    <property type="match status" value="1"/>
</dbReference>
<name>A0AAW1RJK2_9CHLO</name>
<evidence type="ECO:0000256" key="2">
    <source>
        <dbReference type="ARBA" id="ARBA00022803"/>
    </source>
</evidence>
<dbReference type="InterPro" id="IPR011990">
    <property type="entry name" value="TPR-like_helical_dom_sf"/>
</dbReference>